<sequence length="263" mass="29477">MFSRYLESAQHVYAHIYANMHTSYSSHLTMDEIQQLLSTYGPQLDLAYHLLLYAPFIASPFKHFFTTKRAKAAGTPYPPLLGHIVCSLVEVARFQYRQLTAWSRTTLIPTELDLALCIINLVCTFGIARRAPRGDARFMRPLFQAMALIRFIATAAGYASADPTWYHASVKSLNGFVWSRVLIDFFFAEKIFGEGYSVAYTAGMFFGLSLSTMEGRYPFSGLLGVPVMLGIMLGLMLFERSMSERITPKYVPGLLLGLDDTSG</sequence>
<proteinExistence type="predicted"/>
<dbReference type="InParanoid" id="A0A507AQD7"/>
<keyword evidence="1" id="KW-0812">Transmembrane</keyword>
<reference evidence="2 3" key="1">
    <citation type="submission" date="2019-06" db="EMBL/GenBank/DDBJ databases">
        <title>Draft genome sequence of the filamentous fungus Phialemoniopsis curvata isolated from diesel fuel.</title>
        <authorList>
            <person name="Varaljay V.A."/>
            <person name="Lyon W.J."/>
            <person name="Crouch A.L."/>
            <person name="Drake C.E."/>
            <person name="Hollomon J.M."/>
            <person name="Nadeau L.J."/>
            <person name="Nunn H.S."/>
            <person name="Stevenson B.S."/>
            <person name="Bojanowski C.L."/>
            <person name="Crookes-Goodson W.J."/>
        </authorList>
    </citation>
    <scope>NUCLEOTIDE SEQUENCE [LARGE SCALE GENOMIC DNA]</scope>
    <source>
        <strain evidence="2 3">D216</strain>
    </source>
</reference>
<dbReference type="GeneID" id="41973948"/>
<keyword evidence="1" id="KW-0472">Membrane</keyword>
<comment type="caution">
    <text evidence="2">The sequence shown here is derived from an EMBL/GenBank/DDBJ whole genome shotgun (WGS) entry which is preliminary data.</text>
</comment>
<accession>A0A507AQD7</accession>
<keyword evidence="3" id="KW-1185">Reference proteome</keyword>
<evidence type="ECO:0000256" key="1">
    <source>
        <dbReference type="SAM" id="Phobius"/>
    </source>
</evidence>
<dbReference type="AlphaFoldDB" id="A0A507AQD7"/>
<dbReference type="EMBL" id="SKBQ01000037">
    <property type="protein sequence ID" value="TPX13075.1"/>
    <property type="molecule type" value="Genomic_DNA"/>
</dbReference>
<gene>
    <name evidence="2" type="ORF">E0L32_006501</name>
</gene>
<protein>
    <submittedName>
        <fullName evidence="2">Uncharacterized protein</fullName>
    </submittedName>
</protein>
<dbReference type="RefSeq" id="XP_030994786.1">
    <property type="nucleotide sequence ID" value="XM_031141141.1"/>
</dbReference>
<dbReference type="OrthoDB" id="4922812at2759"/>
<organism evidence="2 3">
    <name type="scientific">Thyridium curvatum</name>
    <dbReference type="NCBI Taxonomy" id="1093900"/>
    <lineage>
        <taxon>Eukaryota</taxon>
        <taxon>Fungi</taxon>
        <taxon>Dikarya</taxon>
        <taxon>Ascomycota</taxon>
        <taxon>Pezizomycotina</taxon>
        <taxon>Sordariomycetes</taxon>
        <taxon>Sordariomycetidae</taxon>
        <taxon>Thyridiales</taxon>
        <taxon>Thyridiaceae</taxon>
        <taxon>Thyridium</taxon>
    </lineage>
</organism>
<evidence type="ECO:0000313" key="3">
    <source>
        <dbReference type="Proteomes" id="UP000319257"/>
    </source>
</evidence>
<keyword evidence="1" id="KW-1133">Transmembrane helix</keyword>
<name>A0A507AQD7_9PEZI</name>
<feature type="transmembrane region" description="Helical" evidence="1">
    <location>
        <begin position="219"/>
        <end position="238"/>
    </location>
</feature>
<evidence type="ECO:0000313" key="2">
    <source>
        <dbReference type="EMBL" id="TPX13075.1"/>
    </source>
</evidence>
<dbReference type="Proteomes" id="UP000319257">
    <property type="component" value="Unassembled WGS sequence"/>
</dbReference>